<dbReference type="Proteomes" id="UP000267096">
    <property type="component" value="Unassembled WGS sequence"/>
</dbReference>
<dbReference type="WBParaSite" id="ASIM_0002066001-mRNA-1">
    <property type="protein sequence ID" value="ASIM_0002066001-mRNA-1"/>
    <property type="gene ID" value="ASIM_0002066001"/>
</dbReference>
<organism evidence="4">
    <name type="scientific">Anisakis simplex</name>
    <name type="common">Herring worm</name>
    <dbReference type="NCBI Taxonomy" id="6269"/>
    <lineage>
        <taxon>Eukaryota</taxon>
        <taxon>Metazoa</taxon>
        <taxon>Ecdysozoa</taxon>
        <taxon>Nematoda</taxon>
        <taxon>Chromadorea</taxon>
        <taxon>Rhabditida</taxon>
        <taxon>Spirurina</taxon>
        <taxon>Ascaridomorpha</taxon>
        <taxon>Ascaridoidea</taxon>
        <taxon>Anisakidae</taxon>
        <taxon>Anisakis</taxon>
        <taxon>Anisakis simplex complex</taxon>
    </lineage>
</organism>
<protein>
    <submittedName>
        <fullName evidence="4">Ovule protein</fullName>
    </submittedName>
</protein>
<name>A0A0M3KI43_ANISI</name>
<evidence type="ECO:0000256" key="1">
    <source>
        <dbReference type="SAM" id="MobiDB-lite"/>
    </source>
</evidence>
<proteinExistence type="predicted"/>
<evidence type="ECO:0000313" key="4">
    <source>
        <dbReference type="WBParaSite" id="ASIM_0002066001-mRNA-1"/>
    </source>
</evidence>
<feature type="compositionally biased region" description="Low complexity" evidence="1">
    <location>
        <begin position="14"/>
        <end position="29"/>
    </location>
</feature>
<dbReference type="AlphaFoldDB" id="A0A0M3KI43"/>
<dbReference type="EMBL" id="UYRR01038559">
    <property type="protein sequence ID" value="VDK73899.1"/>
    <property type="molecule type" value="Genomic_DNA"/>
</dbReference>
<reference evidence="2 3" key="2">
    <citation type="submission" date="2018-11" db="EMBL/GenBank/DDBJ databases">
        <authorList>
            <consortium name="Pathogen Informatics"/>
        </authorList>
    </citation>
    <scope>NUCLEOTIDE SEQUENCE [LARGE SCALE GENOMIC DNA]</scope>
</reference>
<sequence>MMDSTSSEGFQKASNSGSSSLTSPSNANNRDAENMAVVESSPQKQISDPSALIAAVFHQFNIASI</sequence>
<gene>
    <name evidence="2" type="ORF">ASIM_LOCUS20041</name>
</gene>
<reference evidence="4" key="1">
    <citation type="submission" date="2017-02" db="UniProtKB">
        <authorList>
            <consortium name="WormBaseParasite"/>
        </authorList>
    </citation>
    <scope>IDENTIFICATION</scope>
</reference>
<evidence type="ECO:0000313" key="3">
    <source>
        <dbReference type="Proteomes" id="UP000267096"/>
    </source>
</evidence>
<keyword evidence="3" id="KW-1185">Reference proteome</keyword>
<feature type="region of interest" description="Disordered" evidence="1">
    <location>
        <begin position="1"/>
        <end position="46"/>
    </location>
</feature>
<accession>A0A0M3KI43</accession>
<feature type="compositionally biased region" description="Polar residues" evidence="1">
    <location>
        <begin position="1"/>
        <end position="13"/>
    </location>
</feature>
<evidence type="ECO:0000313" key="2">
    <source>
        <dbReference type="EMBL" id="VDK73899.1"/>
    </source>
</evidence>